<feature type="domain" description="Mycoplasma immunoglobulin binding protein M2" evidence="3">
    <location>
        <begin position="386"/>
        <end position="576"/>
    </location>
</feature>
<organism evidence="4 5">
    <name type="scientific">Metamycoplasma alkalescens 14918</name>
    <dbReference type="NCBI Taxonomy" id="1188234"/>
    <lineage>
        <taxon>Bacteria</taxon>
        <taxon>Bacillati</taxon>
        <taxon>Mycoplasmatota</taxon>
        <taxon>Mycoplasmoidales</taxon>
        <taxon>Metamycoplasmataceae</taxon>
        <taxon>Metamycoplasma</taxon>
    </lineage>
</organism>
<dbReference type="Pfam" id="PF26360">
    <property type="entry name" value="MIB_M1"/>
    <property type="match status" value="1"/>
</dbReference>
<dbReference type="NCBIfam" id="TIGR04524">
    <property type="entry name" value="mycoplas_M_dom"/>
    <property type="match status" value="1"/>
</dbReference>
<keyword evidence="5" id="KW-1185">Reference proteome</keyword>
<sequence length="588" mass="67441">MDPNDIEAGITNITPYIAQLVGKITNVEVTDELKKAVAKNLLSEKHNSLQNYADKFFVSIPEEDTELFKIDDYARQNSFVWQKIVDRFRKLLDSANVVNFLKEPAATEYKNGKQFDSINKKYAWLIRNLDYSKFTTLSGNAEKFLREGYTATAENVYINENGELDSYSYDPAPGFNVVTTRLERDNREKRVFSIDGYYGRNPDDISNGEYPGWSKAEVTSSEKFKEFNVGKDDDIKIFELTKIEKEKNGSQRKGYAVEIDANNSDGYEKTEKLIKQLQEKNIEITSYRIKNMGDKDPNQQFKKILKALPNNIQHLELFFSPRATNTSSLIELENKKIRELSLFTKGNPLLDNWSINPWAIKGVEWVNTIDYNINRENPQTVSRIVFNTLAFEESDIKENSNDKFERINLGLRMAYYVRNNEGIFQGSFGSGLNPDINEGDNSYPTRLDFSRAPSIKSLKGLIFHDIRKQNNKSRKLKNLKFFNDKPYFQLKTADLDQGQLDKVMALGEPEPPRTEIQFSNGQETIGIKFSDSNTLSTSALSNLDVLITLSKISRKIQIPKNANALKEQLKNYGYDVTETSEIDDITFN</sequence>
<evidence type="ECO:0000313" key="5">
    <source>
        <dbReference type="Proteomes" id="UP000013137"/>
    </source>
</evidence>
<evidence type="ECO:0000313" key="4">
    <source>
        <dbReference type="EMBL" id="ENY53895.1"/>
    </source>
</evidence>
<dbReference type="NCBIfam" id="TIGR04526">
    <property type="entry name" value="predic_Ig_block"/>
    <property type="match status" value="1"/>
</dbReference>
<dbReference type="InterPro" id="IPR058860">
    <property type="entry name" value="MIB_M2"/>
</dbReference>
<reference evidence="4 5" key="1">
    <citation type="journal article" date="2013" name="Genome Announc.">
        <title>Draft Genome Sequences of Mycoplasma alkalescens, Mycoplasma arginini, and Mycoplasma bovigenitalium, Three Species with Equivocal Pathogenic Status for Cattle.</title>
        <authorList>
            <person name="Manso-Silvan L."/>
            <person name="Tardy F."/>
            <person name="Baranowski E."/>
            <person name="Barre A."/>
            <person name="Blanchard A."/>
            <person name="Breton M."/>
            <person name="Couture C."/>
            <person name="Citti C."/>
            <person name="Dordet-Frisoni E."/>
            <person name="Dupuy V."/>
            <person name="Gaurivaud P."/>
            <person name="Jacob D."/>
            <person name="Lemaitre C."/>
            <person name="Nikolski M."/>
            <person name="Nouvel L.X."/>
            <person name="Poumarat F."/>
            <person name="Thebault P."/>
            <person name="Theil S."/>
            <person name="Thiaucourt F."/>
            <person name="Sirand-Pugnet P."/>
        </authorList>
    </citation>
    <scope>NUCLEOTIDE SEQUENCE [LARGE SCALE GENOMIC DNA]</scope>
    <source>
        <strain evidence="4 5">14918</strain>
    </source>
</reference>
<comment type="caution">
    <text evidence="4">The sequence shown here is derived from an EMBL/GenBank/DDBJ whole genome shotgun (WGS) entry which is preliminary data.</text>
</comment>
<feature type="domain" description="Mycoplasma immunoglobulin binding protein arm" evidence="2">
    <location>
        <begin position="30"/>
        <end position="173"/>
    </location>
</feature>
<dbReference type="PATRIC" id="fig|1188234.3.peg.209"/>
<dbReference type="Pfam" id="PF26364">
    <property type="entry name" value="MIB_M2"/>
    <property type="match status" value="1"/>
</dbReference>
<evidence type="ECO:0008006" key="6">
    <source>
        <dbReference type="Google" id="ProtNLM"/>
    </source>
</evidence>
<accession>N9SR00</accession>
<dbReference type="InterPro" id="IPR058861">
    <property type="entry name" value="MIB_arm"/>
</dbReference>
<dbReference type="EMBL" id="AMWK01000006">
    <property type="protein sequence ID" value="ENY53895.1"/>
    <property type="molecule type" value="Genomic_DNA"/>
</dbReference>
<dbReference type="Proteomes" id="UP000013137">
    <property type="component" value="Unassembled WGS sequence"/>
</dbReference>
<dbReference type="InterPro" id="IPR030942">
    <property type="entry name" value="Mycoplas_M_dom"/>
</dbReference>
<dbReference type="Pfam" id="PF26361">
    <property type="entry name" value="MIB_arm"/>
    <property type="match status" value="1"/>
</dbReference>
<dbReference type="eggNOG" id="COG0810">
    <property type="taxonomic scope" value="Bacteria"/>
</dbReference>
<evidence type="ECO:0000259" key="2">
    <source>
        <dbReference type="Pfam" id="PF26361"/>
    </source>
</evidence>
<dbReference type="AlphaFoldDB" id="N9SR00"/>
<gene>
    <name evidence="4" type="ORF">MALK_2220</name>
</gene>
<dbReference type="InterPro" id="IPR030941">
    <property type="entry name" value="Predic_Ig_block"/>
</dbReference>
<evidence type="ECO:0000259" key="3">
    <source>
        <dbReference type="Pfam" id="PF26364"/>
    </source>
</evidence>
<feature type="domain" description="IgG-blocking virulence" evidence="1">
    <location>
        <begin position="178"/>
        <end position="378"/>
    </location>
</feature>
<proteinExistence type="predicted"/>
<evidence type="ECO:0000259" key="1">
    <source>
        <dbReference type="Pfam" id="PF26360"/>
    </source>
</evidence>
<protein>
    <recommendedName>
        <fullName evidence="6">Immunoglobulin-blocking virulence protein</fullName>
    </recommendedName>
</protein>
<name>N9SR00_9BACT</name>